<sequence>MEYKGSFKYGASRCITCDYITMSNTFTSHTTGKKYKGIQRVMSDQRGGDHTKKPLYLETKWIFVLATRFPMGLNSKYEVSCYF</sequence>
<gene>
    <name evidence="1" type="ORF">XELAEV_18037828mg</name>
</gene>
<proteinExistence type="predicted"/>
<dbReference type="Proteomes" id="UP000694892">
    <property type="component" value="Chromosome 7S"/>
</dbReference>
<evidence type="ECO:0000313" key="1">
    <source>
        <dbReference type="EMBL" id="OCT70903.1"/>
    </source>
</evidence>
<accession>A0A974CD29</accession>
<dbReference type="EMBL" id="CM004479">
    <property type="protein sequence ID" value="OCT70903.1"/>
    <property type="molecule type" value="Genomic_DNA"/>
</dbReference>
<dbReference type="AlphaFoldDB" id="A0A974CD29"/>
<name>A0A974CD29_XENLA</name>
<organism evidence="1 2">
    <name type="scientific">Xenopus laevis</name>
    <name type="common">African clawed frog</name>
    <dbReference type="NCBI Taxonomy" id="8355"/>
    <lineage>
        <taxon>Eukaryota</taxon>
        <taxon>Metazoa</taxon>
        <taxon>Chordata</taxon>
        <taxon>Craniata</taxon>
        <taxon>Vertebrata</taxon>
        <taxon>Euteleostomi</taxon>
        <taxon>Amphibia</taxon>
        <taxon>Batrachia</taxon>
        <taxon>Anura</taxon>
        <taxon>Pipoidea</taxon>
        <taxon>Pipidae</taxon>
        <taxon>Xenopodinae</taxon>
        <taxon>Xenopus</taxon>
        <taxon>Xenopus</taxon>
    </lineage>
</organism>
<protein>
    <submittedName>
        <fullName evidence="1">Uncharacterized protein</fullName>
    </submittedName>
</protein>
<evidence type="ECO:0000313" key="2">
    <source>
        <dbReference type="Proteomes" id="UP000694892"/>
    </source>
</evidence>
<reference evidence="2" key="1">
    <citation type="journal article" date="2016" name="Nature">
        <title>Genome evolution in the allotetraploid frog Xenopus laevis.</title>
        <authorList>
            <person name="Session A.M."/>
            <person name="Uno Y."/>
            <person name="Kwon T."/>
            <person name="Chapman J.A."/>
            <person name="Toyoda A."/>
            <person name="Takahashi S."/>
            <person name="Fukui A."/>
            <person name="Hikosaka A."/>
            <person name="Suzuki A."/>
            <person name="Kondo M."/>
            <person name="van Heeringen S.J."/>
            <person name="Quigley I."/>
            <person name="Heinz S."/>
            <person name="Ogino H."/>
            <person name="Ochi H."/>
            <person name="Hellsten U."/>
            <person name="Lyons J.B."/>
            <person name="Simakov O."/>
            <person name="Putnam N."/>
            <person name="Stites J."/>
            <person name="Kuroki Y."/>
            <person name="Tanaka T."/>
            <person name="Michiue T."/>
            <person name="Watanabe M."/>
            <person name="Bogdanovic O."/>
            <person name="Lister R."/>
            <person name="Georgiou G."/>
            <person name="Paranjpe S.S."/>
            <person name="van Kruijsbergen I."/>
            <person name="Shu S."/>
            <person name="Carlson J."/>
            <person name="Kinoshita T."/>
            <person name="Ohta Y."/>
            <person name="Mawaribuchi S."/>
            <person name="Jenkins J."/>
            <person name="Grimwood J."/>
            <person name="Schmutz J."/>
            <person name="Mitros T."/>
            <person name="Mozaffari S.V."/>
            <person name="Suzuki Y."/>
            <person name="Haramoto Y."/>
            <person name="Yamamoto T.S."/>
            <person name="Takagi C."/>
            <person name="Heald R."/>
            <person name="Miller K."/>
            <person name="Haudenschild C."/>
            <person name="Kitzman J."/>
            <person name="Nakayama T."/>
            <person name="Izutsu Y."/>
            <person name="Robert J."/>
            <person name="Fortriede J."/>
            <person name="Burns K."/>
            <person name="Lotay V."/>
            <person name="Karimi K."/>
            <person name="Yasuoka Y."/>
            <person name="Dichmann D.S."/>
            <person name="Flajnik M.F."/>
            <person name="Houston D.W."/>
            <person name="Shendure J."/>
            <person name="DuPasquier L."/>
            <person name="Vize P.D."/>
            <person name="Zorn A.M."/>
            <person name="Ito M."/>
            <person name="Marcotte E.M."/>
            <person name="Wallingford J.B."/>
            <person name="Ito Y."/>
            <person name="Asashima M."/>
            <person name="Ueno N."/>
            <person name="Matsuda Y."/>
            <person name="Veenstra G.J."/>
            <person name="Fujiyama A."/>
            <person name="Harland R.M."/>
            <person name="Taira M."/>
            <person name="Rokhsar D.S."/>
        </authorList>
    </citation>
    <scope>NUCLEOTIDE SEQUENCE [LARGE SCALE GENOMIC DNA]</scope>
    <source>
        <strain evidence="2">J</strain>
    </source>
</reference>